<organism evidence="9 10">
    <name type="scientific">Paraburkholderia phenazinium</name>
    <dbReference type="NCBI Taxonomy" id="60549"/>
    <lineage>
        <taxon>Bacteria</taxon>
        <taxon>Pseudomonadati</taxon>
        <taxon>Pseudomonadota</taxon>
        <taxon>Betaproteobacteria</taxon>
        <taxon>Burkholderiales</taxon>
        <taxon>Burkholderiaceae</taxon>
        <taxon>Paraburkholderia</taxon>
    </lineage>
</organism>
<accession>A0A1N6KPZ3</accession>
<evidence type="ECO:0000256" key="7">
    <source>
        <dbReference type="SAM" id="Phobius"/>
    </source>
</evidence>
<feature type="transmembrane region" description="Helical" evidence="7">
    <location>
        <begin position="235"/>
        <end position="256"/>
    </location>
</feature>
<keyword evidence="10" id="KW-1185">Reference proteome</keyword>
<keyword evidence="4 7" id="KW-0812">Transmembrane</keyword>
<keyword evidence="3" id="KW-1003">Cell membrane</keyword>
<keyword evidence="9" id="KW-0808">Transferase</keyword>
<dbReference type="GO" id="GO:0009246">
    <property type="term" value="P:enterobacterial common antigen biosynthetic process"/>
    <property type="evidence" value="ECO:0007669"/>
    <property type="project" value="TreeGrafter"/>
</dbReference>
<dbReference type="OrthoDB" id="9814807at2"/>
<keyword evidence="6 7" id="KW-0472">Membrane</keyword>
<evidence type="ECO:0000256" key="2">
    <source>
        <dbReference type="ARBA" id="ARBA00007400"/>
    </source>
</evidence>
<comment type="similarity">
    <text evidence="2">Belongs to the acyltransferase 3 family.</text>
</comment>
<evidence type="ECO:0000313" key="9">
    <source>
        <dbReference type="EMBL" id="SIO58446.1"/>
    </source>
</evidence>
<dbReference type="InterPro" id="IPR002656">
    <property type="entry name" value="Acyl_transf_3_dom"/>
</dbReference>
<gene>
    <name evidence="9" type="ORF">SAMN05444165_4148</name>
</gene>
<proteinExistence type="inferred from homology"/>
<feature type="transmembrane region" description="Helical" evidence="7">
    <location>
        <begin position="102"/>
        <end position="122"/>
    </location>
</feature>
<protein>
    <submittedName>
        <fullName evidence="9">Peptidoglycan/LPS O-acetylase OafA/YrhL, contains acyltransferase and SGNH-hydrolase domains</fullName>
    </submittedName>
</protein>
<reference evidence="9 10" key="1">
    <citation type="submission" date="2016-11" db="EMBL/GenBank/DDBJ databases">
        <authorList>
            <person name="Jaros S."/>
            <person name="Januszkiewicz K."/>
            <person name="Wedrychowicz H."/>
        </authorList>
    </citation>
    <scope>NUCLEOTIDE SEQUENCE [LARGE SCALE GENOMIC DNA]</scope>
    <source>
        <strain evidence="9 10">GAS95</strain>
    </source>
</reference>
<keyword evidence="5 7" id="KW-1133">Transmembrane helix</keyword>
<keyword evidence="9" id="KW-0012">Acyltransferase</keyword>
<evidence type="ECO:0000256" key="5">
    <source>
        <dbReference type="ARBA" id="ARBA00022989"/>
    </source>
</evidence>
<comment type="subcellular location">
    <subcellularLocation>
        <location evidence="1">Cell membrane</location>
        <topology evidence="1">Multi-pass membrane protein</topology>
    </subcellularLocation>
</comment>
<feature type="transmembrane region" description="Helical" evidence="7">
    <location>
        <begin position="179"/>
        <end position="197"/>
    </location>
</feature>
<dbReference type="PANTHER" id="PTHR40074">
    <property type="entry name" value="O-ACETYLTRANSFERASE WECH"/>
    <property type="match status" value="1"/>
</dbReference>
<dbReference type="Proteomes" id="UP000185151">
    <property type="component" value="Unassembled WGS sequence"/>
</dbReference>
<feature type="transmembrane region" description="Helical" evidence="7">
    <location>
        <begin position="155"/>
        <end position="174"/>
    </location>
</feature>
<feature type="transmembrane region" description="Helical" evidence="7">
    <location>
        <begin position="318"/>
        <end position="339"/>
    </location>
</feature>
<dbReference type="AlphaFoldDB" id="A0A1N6KPZ3"/>
<dbReference type="GO" id="GO:0005886">
    <property type="term" value="C:plasma membrane"/>
    <property type="evidence" value="ECO:0007669"/>
    <property type="project" value="UniProtKB-SubCell"/>
</dbReference>
<evidence type="ECO:0000256" key="3">
    <source>
        <dbReference type="ARBA" id="ARBA00022475"/>
    </source>
</evidence>
<dbReference type="PANTHER" id="PTHR40074:SF2">
    <property type="entry name" value="O-ACETYLTRANSFERASE WECH"/>
    <property type="match status" value="1"/>
</dbReference>
<dbReference type="Pfam" id="PF01757">
    <property type="entry name" value="Acyl_transf_3"/>
    <property type="match status" value="1"/>
</dbReference>
<sequence>MLGANAPQSRNVIPWLDNMRLVAMIGVLSFHFWTNFHPQVHSLREMFATTTQTLALPLQLGWEADDLFFLVSGLGLALSLAGKKPDWLSFSLKRFKRIYVPYWVAVVAIFAYQGAAVAGGTWDRPFGGPFTQLDWVCNFLLLRQNDFNPFSSHFWFLYNLVELYVIFPALYWLINRFRALGLAGLLIFHSLWVHHPISTGPFSGASTVIFWMASFCIGVYVGINLGENRARTEMWLRRLLPLGVVMFAAGTVMTFRKPLDPFVHPLIGAGGLLIAYAICSLPWHLPKLTEISFETYLVHAPFLGWYRHFFGFVEDPKWAIYIFYMVTVALMGAAIHHVSNRLLAGAKAKSGARSSERLKSGGRRSVPNVK</sequence>
<dbReference type="GO" id="GO:0016787">
    <property type="term" value="F:hydrolase activity"/>
    <property type="evidence" value="ECO:0007669"/>
    <property type="project" value="UniProtKB-KW"/>
</dbReference>
<dbReference type="RefSeq" id="WP_074298716.1">
    <property type="nucleotide sequence ID" value="NZ_FSRU01000002.1"/>
</dbReference>
<evidence type="ECO:0000259" key="8">
    <source>
        <dbReference type="Pfam" id="PF01757"/>
    </source>
</evidence>
<feature type="domain" description="Acyltransferase 3" evidence="8">
    <location>
        <begin position="14"/>
        <end position="330"/>
    </location>
</feature>
<name>A0A1N6KPZ3_9BURK</name>
<feature type="transmembrane region" description="Helical" evidence="7">
    <location>
        <begin position="203"/>
        <end position="223"/>
    </location>
</feature>
<evidence type="ECO:0000256" key="6">
    <source>
        <dbReference type="ARBA" id="ARBA00023136"/>
    </source>
</evidence>
<keyword evidence="9" id="KW-0378">Hydrolase</keyword>
<evidence type="ECO:0000313" key="10">
    <source>
        <dbReference type="Proteomes" id="UP000185151"/>
    </source>
</evidence>
<dbReference type="EMBL" id="FSRU01000002">
    <property type="protein sequence ID" value="SIO58446.1"/>
    <property type="molecule type" value="Genomic_DNA"/>
</dbReference>
<dbReference type="GO" id="GO:0016413">
    <property type="term" value="F:O-acetyltransferase activity"/>
    <property type="evidence" value="ECO:0007669"/>
    <property type="project" value="TreeGrafter"/>
</dbReference>
<evidence type="ECO:0000256" key="4">
    <source>
        <dbReference type="ARBA" id="ARBA00022692"/>
    </source>
</evidence>
<evidence type="ECO:0000256" key="1">
    <source>
        <dbReference type="ARBA" id="ARBA00004651"/>
    </source>
</evidence>